<evidence type="ECO:0000313" key="3">
    <source>
        <dbReference type="Proteomes" id="UP000247476"/>
    </source>
</evidence>
<keyword evidence="3" id="KW-1185">Reference proteome</keyword>
<evidence type="ECO:0000256" key="1">
    <source>
        <dbReference type="SAM" id="Phobius"/>
    </source>
</evidence>
<name>A0A2V5K893_9BACL</name>
<dbReference type="Proteomes" id="UP000247476">
    <property type="component" value="Unassembled WGS sequence"/>
</dbReference>
<keyword evidence="1" id="KW-0472">Membrane</keyword>
<evidence type="ECO:0000313" key="2">
    <source>
        <dbReference type="EMBL" id="PYI55588.1"/>
    </source>
</evidence>
<dbReference type="AlphaFoldDB" id="A0A2V5K893"/>
<keyword evidence="1" id="KW-0812">Transmembrane</keyword>
<protein>
    <submittedName>
        <fullName evidence="2">Uncharacterized protein</fullName>
    </submittedName>
</protein>
<reference evidence="2 3" key="1">
    <citation type="submission" date="2018-05" db="EMBL/GenBank/DDBJ databases">
        <title>Paenibacillus flagellatus sp. nov., isolated from selenium mineral soil.</title>
        <authorList>
            <person name="Dai X."/>
        </authorList>
    </citation>
    <scope>NUCLEOTIDE SEQUENCE [LARGE SCALE GENOMIC DNA]</scope>
    <source>
        <strain evidence="2 3">DXL2</strain>
    </source>
</reference>
<organism evidence="2 3">
    <name type="scientific">Paenibacillus flagellatus</name>
    <dbReference type="NCBI Taxonomy" id="2211139"/>
    <lineage>
        <taxon>Bacteria</taxon>
        <taxon>Bacillati</taxon>
        <taxon>Bacillota</taxon>
        <taxon>Bacilli</taxon>
        <taxon>Bacillales</taxon>
        <taxon>Paenibacillaceae</taxon>
        <taxon>Paenibacillus</taxon>
    </lineage>
</organism>
<proteinExistence type="predicted"/>
<sequence length="69" mass="7299">MPTISVVSILVLLLAAIGATVAVGVSKENKEGNPGYESRTKGNMTRLTLFYVVTGILAVIAVVFFVTTR</sequence>
<keyword evidence="1" id="KW-1133">Transmembrane helix</keyword>
<gene>
    <name evidence="2" type="ORF">DLM86_07600</name>
</gene>
<comment type="caution">
    <text evidence="2">The sequence shown here is derived from an EMBL/GenBank/DDBJ whole genome shotgun (WGS) entry which is preliminary data.</text>
</comment>
<dbReference type="RefSeq" id="WP_110839389.1">
    <property type="nucleotide sequence ID" value="NZ_QJVJ01000003.1"/>
</dbReference>
<accession>A0A2V5K893</accession>
<dbReference type="OrthoDB" id="2665332at2"/>
<feature type="transmembrane region" description="Helical" evidence="1">
    <location>
        <begin position="48"/>
        <end position="67"/>
    </location>
</feature>
<dbReference type="EMBL" id="QJVJ01000003">
    <property type="protein sequence ID" value="PYI55588.1"/>
    <property type="molecule type" value="Genomic_DNA"/>
</dbReference>